<dbReference type="Gene3D" id="1.10.510.10">
    <property type="entry name" value="Transferase(Phosphotransferase) domain 1"/>
    <property type="match status" value="1"/>
</dbReference>
<keyword evidence="9" id="KW-1185">Reference proteome</keyword>
<keyword evidence="2 5" id="KW-0547">Nucleotide-binding</keyword>
<dbReference type="InterPro" id="IPR045269">
    <property type="entry name" value="Atg1-like"/>
</dbReference>
<dbReference type="Pfam" id="PF00069">
    <property type="entry name" value="Pkinase"/>
    <property type="match status" value="1"/>
</dbReference>
<dbReference type="PROSITE" id="PS00108">
    <property type="entry name" value="PROTEIN_KINASE_ST"/>
    <property type="match status" value="1"/>
</dbReference>
<gene>
    <name evidence="8" type="ORF">BMW23_0197</name>
</gene>
<evidence type="ECO:0000256" key="6">
    <source>
        <dbReference type="SAM" id="MobiDB-lite"/>
    </source>
</evidence>
<proteinExistence type="predicted"/>
<protein>
    <submittedName>
        <fullName evidence="8">Serine/threonine protein kinase</fullName>
    </submittedName>
</protein>
<evidence type="ECO:0000259" key="7">
    <source>
        <dbReference type="PROSITE" id="PS50011"/>
    </source>
</evidence>
<name>A0A2H4UTV9_9VIRU</name>
<sequence length="432" mass="50287">MHGTPDFYYNNLDKNRPKQPNINNIAPPTPRQIANYITSPTPRQNANYITSPTPTPRQNANNRGVSPSRELNQDQSLKRSWCTSPIIANGLSSEIKELEMKEFERKINSNNIEYFVSKQYSKTLITYDVNHDSTKQLLGEGSFGKVYKGTFSQNNEQENIVIKVINRQQNDSDDLCTEIVTLHKLNHPNVVKFYGFVVEKNYYYIFLEYINGKELNWYITEKKLSIKTKINITMQAIQGLKYLHSINIYHRDIKPANFMISDNHGELVLKYIDFGFSCLKGSICNIGNDYKGTPYYMSPELFRSKIDKTYVINKNNIKYVDLWALGMMIHYMFTGKFILHTRTMEQLINDTANIKQETIQNAIEENFKDILCEVSEAIPLLEIKHIVIKLLSVYATNRKMPQSILLKEFYSISNSLYKQLNENLNQNCNKYY</sequence>
<dbReference type="InterPro" id="IPR017441">
    <property type="entry name" value="Protein_kinase_ATP_BS"/>
</dbReference>
<dbReference type="PROSITE" id="PS50011">
    <property type="entry name" value="PROTEIN_KINASE_DOM"/>
    <property type="match status" value="1"/>
</dbReference>
<keyword evidence="8" id="KW-0723">Serine/threonine-protein kinase</keyword>
<keyword evidence="3 8" id="KW-0418">Kinase</keyword>
<dbReference type="PANTHER" id="PTHR24348:SF22">
    <property type="entry name" value="NON-SPECIFIC SERINE_THREONINE PROTEIN KINASE"/>
    <property type="match status" value="1"/>
</dbReference>
<dbReference type="Proteomes" id="UP000240325">
    <property type="component" value="Segment"/>
</dbReference>
<evidence type="ECO:0000313" key="8">
    <source>
        <dbReference type="EMBL" id="ATZ80255.1"/>
    </source>
</evidence>
<reference evidence="8" key="1">
    <citation type="journal article" date="2017" name="Elife">
        <title>The kinetoplastid-infecting Bodo saltans virus (BsV), a window into the most abundant giant viruses in the sea.</title>
        <authorList>
            <person name="Deeg C.M."/>
            <person name="Chow C.-E.T."/>
            <person name="Suttle C.A."/>
        </authorList>
    </citation>
    <scope>NUCLEOTIDE SEQUENCE</scope>
    <source>
        <strain evidence="8">NG1</strain>
    </source>
</reference>
<dbReference type="InterPro" id="IPR008271">
    <property type="entry name" value="Ser/Thr_kinase_AS"/>
</dbReference>
<dbReference type="SMART" id="SM00220">
    <property type="entry name" value="S_TKc"/>
    <property type="match status" value="1"/>
</dbReference>
<dbReference type="PROSITE" id="PS00107">
    <property type="entry name" value="PROTEIN_KINASE_ATP"/>
    <property type="match status" value="1"/>
</dbReference>
<evidence type="ECO:0000256" key="4">
    <source>
        <dbReference type="ARBA" id="ARBA00022840"/>
    </source>
</evidence>
<evidence type="ECO:0000256" key="3">
    <source>
        <dbReference type="ARBA" id="ARBA00022777"/>
    </source>
</evidence>
<dbReference type="InterPro" id="IPR000719">
    <property type="entry name" value="Prot_kinase_dom"/>
</dbReference>
<evidence type="ECO:0000256" key="2">
    <source>
        <dbReference type="ARBA" id="ARBA00022741"/>
    </source>
</evidence>
<feature type="region of interest" description="Disordered" evidence="6">
    <location>
        <begin position="1"/>
        <end position="75"/>
    </location>
</feature>
<keyword evidence="1" id="KW-0808">Transferase</keyword>
<evidence type="ECO:0000256" key="1">
    <source>
        <dbReference type="ARBA" id="ARBA00022679"/>
    </source>
</evidence>
<feature type="compositionally biased region" description="Polar residues" evidence="6">
    <location>
        <begin position="35"/>
        <end position="75"/>
    </location>
</feature>
<dbReference type="InterPro" id="IPR011009">
    <property type="entry name" value="Kinase-like_dom_sf"/>
</dbReference>
<keyword evidence="4 5" id="KW-0067">ATP-binding</keyword>
<dbReference type="EMBL" id="MF782455">
    <property type="protein sequence ID" value="ATZ80255.1"/>
    <property type="molecule type" value="Genomic_DNA"/>
</dbReference>
<evidence type="ECO:0000256" key="5">
    <source>
        <dbReference type="PROSITE-ProRule" id="PRU10141"/>
    </source>
</evidence>
<accession>A0A2H4UTV9</accession>
<dbReference type="PANTHER" id="PTHR24348">
    <property type="entry name" value="SERINE/THREONINE-PROTEIN KINASE UNC-51-RELATED"/>
    <property type="match status" value="1"/>
</dbReference>
<dbReference type="CDD" id="cd14014">
    <property type="entry name" value="STKc_PknB_like"/>
    <property type="match status" value="1"/>
</dbReference>
<evidence type="ECO:0000313" key="9">
    <source>
        <dbReference type="Proteomes" id="UP000240325"/>
    </source>
</evidence>
<feature type="domain" description="Protein kinase" evidence="7">
    <location>
        <begin position="132"/>
        <end position="410"/>
    </location>
</feature>
<feature type="binding site" evidence="5">
    <location>
        <position position="163"/>
    </location>
    <ligand>
        <name>ATP</name>
        <dbReference type="ChEBI" id="CHEBI:30616"/>
    </ligand>
</feature>
<dbReference type="GO" id="GO:0005524">
    <property type="term" value="F:ATP binding"/>
    <property type="evidence" value="ECO:0007669"/>
    <property type="project" value="UniProtKB-UniRule"/>
</dbReference>
<dbReference type="GO" id="GO:0016020">
    <property type="term" value="C:membrane"/>
    <property type="evidence" value="ECO:0007669"/>
    <property type="project" value="TreeGrafter"/>
</dbReference>
<organism evidence="8">
    <name type="scientific">Bodo saltans virus</name>
    <dbReference type="NCBI Taxonomy" id="2024608"/>
    <lineage>
        <taxon>Viruses</taxon>
        <taxon>Varidnaviria</taxon>
        <taxon>Bamfordvirae</taxon>
        <taxon>Nucleocytoviricota</taxon>
        <taxon>Megaviricetes</taxon>
        <taxon>Imitervirales</taxon>
        <taxon>Mimiviridae</taxon>
        <taxon>Klosneuvirinae</taxon>
        <taxon>Theiavirus</taxon>
        <taxon>Theiavirus salishense</taxon>
    </lineage>
</organism>
<dbReference type="GO" id="GO:0004674">
    <property type="term" value="F:protein serine/threonine kinase activity"/>
    <property type="evidence" value="ECO:0007669"/>
    <property type="project" value="UniProtKB-KW"/>
</dbReference>
<dbReference type="SUPFAM" id="SSF56112">
    <property type="entry name" value="Protein kinase-like (PK-like)"/>
    <property type="match status" value="1"/>
</dbReference>